<keyword evidence="2" id="KW-1185">Reference proteome</keyword>
<protein>
    <submittedName>
        <fullName evidence="1">Uncharacterized protein</fullName>
    </submittedName>
</protein>
<evidence type="ECO:0000313" key="2">
    <source>
        <dbReference type="Proteomes" id="UP000230069"/>
    </source>
</evidence>
<dbReference type="AlphaFoldDB" id="A0A2G5CZF5"/>
<reference evidence="1 2" key="1">
    <citation type="submission" date="2017-09" db="EMBL/GenBank/DDBJ databases">
        <title>WGS assembly of Aquilegia coerulea Goldsmith.</title>
        <authorList>
            <person name="Hodges S."/>
            <person name="Kramer E."/>
            <person name="Nordborg M."/>
            <person name="Tomkins J."/>
            <person name="Borevitz J."/>
            <person name="Derieg N."/>
            <person name="Yan J."/>
            <person name="Mihaltcheva S."/>
            <person name="Hayes R.D."/>
            <person name="Rokhsar D."/>
        </authorList>
    </citation>
    <scope>NUCLEOTIDE SEQUENCE [LARGE SCALE GENOMIC DNA]</scope>
    <source>
        <strain evidence="2">cv. Goldsmith</strain>
    </source>
</reference>
<evidence type="ECO:0000313" key="1">
    <source>
        <dbReference type="EMBL" id="PIA36648.1"/>
    </source>
</evidence>
<sequence>MTVVCRISVTVAVYNMLKTWKFGVSDTSRNSSPAERTLVLYQLKPLILKDKTLGQMLKWKKTNLIYRQHSQGKIIRARTVSRERVVDLCSSAQEVGDLQIQARRYRPGQNVKDVNGEHQAQGRLGRERTTTNVRSVATASEGEHNDLIGSKLHQMQHGSRTLSEEKNTVRDINMFVSTKEKSTANETTNAETQYTQPLCGELLACKKAIEDGIKVSFFLK</sequence>
<dbReference type="InParanoid" id="A0A2G5CZF5"/>
<proteinExistence type="predicted"/>
<organism evidence="1 2">
    <name type="scientific">Aquilegia coerulea</name>
    <name type="common">Rocky mountain columbine</name>
    <dbReference type="NCBI Taxonomy" id="218851"/>
    <lineage>
        <taxon>Eukaryota</taxon>
        <taxon>Viridiplantae</taxon>
        <taxon>Streptophyta</taxon>
        <taxon>Embryophyta</taxon>
        <taxon>Tracheophyta</taxon>
        <taxon>Spermatophyta</taxon>
        <taxon>Magnoliopsida</taxon>
        <taxon>Ranunculales</taxon>
        <taxon>Ranunculaceae</taxon>
        <taxon>Thalictroideae</taxon>
        <taxon>Aquilegia</taxon>
    </lineage>
</organism>
<accession>A0A2G5CZF5</accession>
<dbReference type="EMBL" id="KZ305050">
    <property type="protein sequence ID" value="PIA36648.1"/>
    <property type="molecule type" value="Genomic_DNA"/>
</dbReference>
<dbReference type="Proteomes" id="UP000230069">
    <property type="component" value="Unassembled WGS sequence"/>
</dbReference>
<name>A0A2G5CZF5_AQUCA</name>
<gene>
    <name evidence="1" type="ORF">AQUCO_03300096v1</name>
</gene>